<proteinExistence type="inferred from homology"/>
<sequence>MQQTTTPRFIVSLVFTLWALTGWSQSPYRLAWKKEAILLGASAVTIGTSYGLGLSLLPLQEDEIINLNRLNIKPFDRSATYNWSPSAKLASDLTLLGSLGSVGLVWLPTIKRDDWTVVPLMFIETLALNNGIQRSIKNGVRRNRPFLYNPDVPLAEKEIKDARRSFFSGHTANAFASAVFASEVFRHYFPDSRLKPVVWTGTLTLATATAYLRYAAGRHYPTDLLAGAAFGSLIGWGIPKLHQVKNRSEVFRRLTVEPWTNGTASGLYVSINLNSVNFTGRQPIRLPEPGYQKTIAIPNQK</sequence>
<feature type="transmembrane region" description="Helical" evidence="6">
    <location>
        <begin position="36"/>
        <end position="59"/>
    </location>
</feature>
<evidence type="ECO:0000259" key="7">
    <source>
        <dbReference type="SMART" id="SM00014"/>
    </source>
</evidence>
<dbReference type="Proteomes" id="UP001500936">
    <property type="component" value="Unassembled WGS sequence"/>
</dbReference>
<evidence type="ECO:0000256" key="1">
    <source>
        <dbReference type="ARBA" id="ARBA00004141"/>
    </source>
</evidence>
<dbReference type="PANTHER" id="PTHR10165:SF35">
    <property type="entry name" value="RE23632P"/>
    <property type="match status" value="1"/>
</dbReference>
<keyword evidence="5 6" id="KW-0472">Membrane</keyword>
<evidence type="ECO:0000256" key="3">
    <source>
        <dbReference type="ARBA" id="ARBA00022692"/>
    </source>
</evidence>
<keyword evidence="9" id="KW-1185">Reference proteome</keyword>
<organism evidence="8 9">
    <name type="scientific">Nibrella viscosa</name>
    <dbReference type="NCBI Taxonomy" id="1084524"/>
    <lineage>
        <taxon>Bacteria</taxon>
        <taxon>Pseudomonadati</taxon>
        <taxon>Bacteroidota</taxon>
        <taxon>Cytophagia</taxon>
        <taxon>Cytophagales</taxon>
        <taxon>Spirosomataceae</taxon>
        <taxon>Nibrella</taxon>
    </lineage>
</organism>
<comment type="similarity">
    <text evidence="2">Belongs to the PA-phosphatase related phosphoesterase family.</text>
</comment>
<dbReference type="EMBL" id="BAABHB010000001">
    <property type="protein sequence ID" value="GAA4397592.1"/>
    <property type="molecule type" value="Genomic_DNA"/>
</dbReference>
<evidence type="ECO:0000313" key="9">
    <source>
        <dbReference type="Proteomes" id="UP001500936"/>
    </source>
</evidence>
<comment type="caution">
    <text evidence="8">The sequence shown here is derived from an EMBL/GenBank/DDBJ whole genome shotgun (WGS) entry which is preliminary data.</text>
</comment>
<dbReference type="InterPro" id="IPR043216">
    <property type="entry name" value="PAP-like"/>
</dbReference>
<keyword evidence="3 6" id="KW-0812">Transmembrane</keyword>
<protein>
    <recommendedName>
        <fullName evidence="7">Phosphatidic acid phosphatase type 2/haloperoxidase domain-containing protein</fullName>
    </recommendedName>
</protein>
<dbReference type="Pfam" id="PF01569">
    <property type="entry name" value="PAP2"/>
    <property type="match status" value="1"/>
</dbReference>
<dbReference type="InterPro" id="IPR036938">
    <property type="entry name" value="PAP2/HPO_sf"/>
</dbReference>
<dbReference type="PANTHER" id="PTHR10165">
    <property type="entry name" value="LIPID PHOSPHATE PHOSPHATASE"/>
    <property type="match status" value="1"/>
</dbReference>
<dbReference type="SMART" id="SM00014">
    <property type="entry name" value="acidPPc"/>
    <property type="match status" value="1"/>
</dbReference>
<evidence type="ECO:0000256" key="5">
    <source>
        <dbReference type="ARBA" id="ARBA00023136"/>
    </source>
</evidence>
<accession>A0ABP8JYA4</accession>
<dbReference type="SUPFAM" id="SSF48317">
    <property type="entry name" value="Acid phosphatase/Vanadium-dependent haloperoxidase"/>
    <property type="match status" value="1"/>
</dbReference>
<dbReference type="RefSeq" id="WP_345264043.1">
    <property type="nucleotide sequence ID" value="NZ_BAABHB010000001.1"/>
</dbReference>
<keyword evidence="4 6" id="KW-1133">Transmembrane helix</keyword>
<feature type="domain" description="Phosphatidic acid phosphatase type 2/haloperoxidase" evidence="7">
    <location>
        <begin position="117"/>
        <end position="239"/>
    </location>
</feature>
<evidence type="ECO:0000256" key="2">
    <source>
        <dbReference type="ARBA" id="ARBA00008816"/>
    </source>
</evidence>
<dbReference type="CDD" id="cd01610">
    <property type="entry name" value="PAP2_like"/>
    <property type="match status" value="1"/>
</dbReference>
<gene>
    <name evidence="8" type="ORF">GCM10023187_07230</name>
</gene>
<evidence type="ECO:0000313" key="8">
    <source>
        <dbReference type="EMBL" id="GAA4397592.1"/>
    </source>
</evidence>
<evidence type="ECO:0000256" key="4">
    <source>
        <dbReference type="ARBA" id="ARBA00022989"/>
    </source>
</evidence>
<dbReference type="InterPro" id="IPR000326">
    <property type="entry name" value="PAP2/HPO"/>
</dbReference>
<dbReference type="Gene3D" id="1.20.144.10">
    <property type="entry name" value="Phosphatidic acid phosphatase type 2/haloperoxidase"/>
    <property type="match status" value="1"/>
</dbReference>
<reference evidence="9" key="1">
    <citation type="journal article" date="2019" name="Int. J. Syst. Evol. Microbiol.">
        <title>The Global Catalogue of Microorganisms (GCM) 10K type strain sequencing project: providing services to taxonomists for standard genome sequencing and annotation.</title>
        <authorList>
            <consortium name="The Broad Institute Genomics Platform"/>
            <consortium name="The Broad Institute Genome Sequencing Center for Infectious Disease"/>
            <person name="Wu L."/>
            <person name="Ma J."/>
        </authorList>
    </citation>
    <scope>NUCLEOTIDE SEQUENCE [LARGE SCALE GENOMIC DNA]</scope>
    <source>
        <strain evidence="9">JCM 17925</strain>
    </source>
</reference>
<evidence type="ECO:0000256" key="6">
    <source>
        <dbReference type="SAM" id="Phobius"/>
    </source>
</evidence>
<comment type="subcellular location">
    <subcellularLocation>
        <location evidence="1">Membrane</location>
        <topology evidence="1">Multi-pass membrane protein</topology>
    </subcellularLocation>
</comment>
<name>A0ABP8JYA4_9BACT</name>